<accession>A0ABX5FDB4</accession>
<organism evidence="1 2">
    <name type="scientific">Aphanothece cf. minutissima CCALA 015</name>
    <dbReference type="NCBI Taxonomy" id="2107695"/>
    <lineage>
        <taxon>Bacteria</taxon>
        <taxon>Bacillati</taxon>
        <taxon>Cyanobacteriota</taxon>
        <taxon>Cyanophyceae</taxon>
        <taxon>Oscillatoriophycideae</taxon>
        <taxon>Chroococcales</taxon>
        <taxon>Aphanothecaceae</taxon>
        <taxon>Aphanothece</taxon>
    </lineage>
</organism>
<evidence type="ECO:0000313" key="1">
    <source>
        <dbReference type="EMBL" id="PSB39483.1"/>
    </source>
</evidence>
<sequence length="740" mass="82798">MTAPVRCHLLIGPPASGKTTLAHRLAPLLAGPGGAPALVLSTDRIRAELFGDAAVQGPWSDIQERLLERLREEIVAGRPVILDATHARRPWRLAWTQALELPVPVEWIGWWLRTPEDQCLLWNRSRQREVPEPVIREMAAALSHKTFGPSRAEGFAAMVTIDPSKDSLDEASLQARLDGLDSRIRNAVNKELGRKKGKQLHAYSRLLDLERLLYLIRLLSCFPGLEARDEATADQLKAIVNPLPPGALSERAAACLSCWKEIHGGFGACYADPTAIERDLDWLEANGFFPESEPSRAAIDPGPFRAKASGPVHGGYPPLGDRHIFQRVFTLLRHILLEPFDAPGGGEPPAAPPPAGSEQKLPAHLIQRLRPIPGSYVQGEQDTLQQDVRHLLTPYGFRSRHDNARHGYAIGNAVLSGPQLLEMYRWLHQTSERLSDPSHRQMLEDLGRRLRWGGILQDSEPQRPLRSFANRSIIHPRPGSLAASGHGSRVDAAIVEHRRLQLGRDRRASSHPNSPRGVLTLWPLQLIFHNIAWYLAYEEFHPGQEHGLIRTERLDRLHWIRDDGGFRRDEESHRQALHRLERLLQVCGGIHFGDDLEAQLDLASPSAARQRRQLGHTLRFSCQETSFAFVREASGKFPASQTRYSRPLSAQAGWKADRLHCLVPNPAGDSHPFPVEIDLPIWTLEQDRDLQAWLFRFGAAIRIEKPDSLRDLHRRIAEEVIALYAAPGVRGHLPGTSAPS</sequence>
<evidence type="ECO:0000313" key="2">
    <source>
        <dbReference type="Proteomes" id="UP000238218"/>
    </source>
</evidence>
<dbReference type="InterPro" id="IPR027417">
    <property type="entry name" value="P-loop_NTPase"/>
</dbReference>
<dbReference type="EMBL" id="PVWP01000001">
    <property type="protein sequence ID" value="PSB39483.1"/>
    <property type="molecule type" value="Genomic_DNA"/>
</dbReference>
<dbReference type="Gene3D" id="3.40.50.300">
    <property type="entry name" value="P-loop containing nucleotide triphosphate hydrolases"/>
    <property type="match status" value="1"/>
</dbReference>
<proteinExistence type="predicted"/>
<evidence type="ECO:0008006" key="3">
    <source>
        <dbReference type="Google" id="ProtNLM"/>
    </source>
</evidence>
<dbReference type="RefSeq" id="WP_106219675.1">
    <property type="nucleotide sequence ID" value="NZ_PVWP01000001.1"/>
</dbReference>
<name>A0ABX5FDB4_9CHRO</name>
<comment type="caution">
    <text evidence="1">The sequence shown here is derived from an EMBL/GenBank/DDBJ whole genome shotgun (WGS) entry which is preliminary data.</text>
</comment>
<dbReference type="Pfam" id="PF13671">
    <property type="entry name" value="AAA_33"/>
    <property type="match status" value="1"/>
</dbReference>
<dbReference type="SUPFAM" id="SSF52540">
    <property type="entry name" value="P-loop containing nucleoside triphosphate hydrolases"/>
    <property type="match status" value="1"/>
</dbReference>
<dbReference type="Proteomes" id="UP000238218">
    <property type="component" value="Unassembled WGS sequence"/>
</dbReference>
<reference evidence="1 2" key="1">
    <citation type="submission" date="2018-02" db="EMBL/GenBank/DDBJ databases">
        <authorList>
            <person name="Moore K."/>
            <person name="Momper L."/>
        </authorList>
    </citation>
    <scope>NUCLEOTIDE SEQUENCE [LARGE SCALE GENOMIC DNA]</scope>
    <source>
        <strain evidence="1 2">CCALA 015</strain>
    </source>
</reference>
<gene>
    <name evidence="1" type="ORF">C7B81_02245</name>
</gene>
<protein>
    <recommendedName>
        <fullName evidence="3">WYL domain-containing protein</fullName>
    </recommendedName>
</protein>
<keyword evidence="2" id="KW-1185">Reference proteome</keyword>
<reference evidence="1 2" key="2">
    <citation type="submission" date="2018-03" db="EMBL/GenBank/DDBJ databases">
        <title>The ancient ancestry and fast evolution of plastids.</title>
        <authorList>
            <person name="Moore K.R."/>
            <person name="Magnabosco C."/>
            <person name="Momper L."/>
            <person name="Gold D.A."/>
            <person name="Bosak T."/>
            <person name="Fournier G.P."/>
        </authorList>
    </citation>
    <scope>NUCLEOTIDE SEQUENCE [LARGE SCALE GENOMIC DNA]</scope>
    <source>
        <strain evidence="1 2">CCALA 015</strain>
    </source>
</reference>